<dbReference type="InterPro" id="IPR012337">
    <property type="entry name" value="RNaseH-like_sf"/>
</dbReference>
<evidence type="ECO:0000313" key="2">
    <source>
        <dbReference type="Proteomes" id="UP001159363"/>
    </source>
</evidence>
<gene>
    <name evidence="1" type="ORF">PR048_012961</name>
</gene>
<name>A0ABQ9HRM6_9NEOP</name>
<accession>A0ABQ9HRM6</accession>
<dbReference type="SUPFAM" id="SSF53098">
    <property type="entry name" value="Ribonuclease H-like"/>
    <property type="match status" value="1"/>
</dbReference>
<protein>
    <recommendedName>
        <fullName evidence="3">DUF4371 domain-containing protein</fullName>
    </recommendedName>
</protein>
<organism evidence="1 2">
    <name type="scientific">Dryococelus australis</name>
    <dbReference type="NCBI Taxonomy" id="614101"/>
    <lineage>
        <taxon>Eukaryota</taxon>
        <taxon>Metazoa</taxon>
        <taxon>Ecdysozoa</taxon>
        <taxon>Arthropoda</taxon>
        <taxon>Hexapoda</taxon>
        <taxon>Insecta</taxon>
        <taxon>Pterygota</taxon>
        <taxon>Neoptera</taxon>
        <taxon>Polyneoptera</taxon>
        <taxon>Phasmatodea</taxon>
        <taxon>Verophasmatodea</taxon>
        <taxon>Anareolatae</taxon>
        <taxon>Phasmatidae</taxon>
        <taxon>Eurycanthinae</taxon>
        <taxon>Dryococelus</taxon>
    </lineage>
</organism>
<dbReference type="PANTHER" id="PTHR45749">
    <property type="match status" value="1"/>
</dbReference>
<evidence type="ECO:0000313" key="1">
    <source>
        <dbReference type="EMBL" id="KAJ8886749.1"/>
    </source>
</evidence>
<proteinExistence type="predicted"/>
<dbReference type="EMBL" id="JARBHB010000004">
    <property type="protein sequence ID" value="KAJ8886749.1"/>
    <property type="molecule type" value="Genomic_DNA"/>
</dbReference>
<sequence length="385" mass="44686">MVRQRYLLETEVQEIVVGLKCIQSTTGESLFEMFLDILNYVEIAPESCRANPFDSASNMSSEYSSVSARLKTLIHNHIHTWCYSHVLNLVMSDTTPCLPSTISFLGLLQQTQVFLKDSHKQFHVYLKQNPRVLLSVIGVTTWRSRSNATTNILGHFHYWVGTEDTDNTSHQETLFVKLDVTLYMIGKSQDFNPKVRNEVNALLQKFLSFETILVAMTISKQRNRTVQAWRLVSTAQNELEEARSKFNQVFKAAKMFESVLSRRLDEKIEGNPPLEVENLYLELEQLQISCKRVRKIKKIPGELVDDEETSVTEEDKFRIKVFNVIIDKLNKSMTNRFADNKNLYLDLSFLIQSGFLNLRKVYHQMHLTKYVTWYLTWTKASKSMS</sequence>
<dbReference type="Proteomes" id="UP001159363">
    <property type="component" value="Chromosome X"/>
</dbReference>
<dbReference type="PANTHER" id="PTHR45749:SF21">
    <property type="entry name" value="DUF4371 DOMAIN-CONTAINING PROTEIN"/>
    <property type="match status" value="1"/>
</dbReference>
<reference evidence="1 2" key="1">
    <citation type="submission" date="2023-02" db="EMBL/GenBank/DDBJ databases">
        <title>LHISI_Scaffold_Assembly.</title>
        <authorList>
            <person name="Stuart O.P."/>
            <person name="Cleave R."/>
            <person name="Magrath M.J.L."/>
            <person name="Mikheyev A.S."/>
        </authorList>
    </citation>
    <scope>NUCLEOTIDE SEQUENCE [LARGE SCALE GENOMIC DNA]</scope>
    <source>
        <strain evidence="1">Daus_M_001</strain>
        <tissue evidence="1">Leg muscle</tissue>
    </source>
</reference>
<comment type="caution">
    <text evidence="1">The sequence shown here is derived from an EMBL/GenBank/DDBJ whole genome shotgun (WGS) entry which is preliminary data.</text>
</comment>
<keyword evidence="2" id="KW-1185">Reference proteome</keyword>
<evidence type="ECO:0008006" key="3">
    <source>
        <dbReference type="Google" id="ProtNLM"/>
    </source>
</evidence>